<dbReference type="AlphaFoldDB" id="A0A0A9B2P6"/>
<proteinExistence type="predicted"/>
<accession>A0A0A9B2P6</accession>
<name>A0A0A9B2P6_ARUDO</name>
<reference evidence="1" key="2">
    <citation type="journal article" date="2015" name="Data Brief">
        <title>Shoot transcriptome of the giant reed, Arundo donax.</title>
        <authorList>
            <person name="Barrero R.A."/>
            <person name="Guerrero F.D."/>
            <person name="Moolhuijzen P."/>
            <person name="Goolsby J.A."/>
            <person name="Tidwell J."/>
            <person name="Bellgard S.E."/>
            <person name="Bellgard M.I."/>
        </authorList>
    </citation>
    <scope>NUCLEOTIDE SEQUENCE</scope>
    <source>
        <tissue evidence="1">Shoot tissue taken approximately 20 cm above the soil surface</tissue>
    </source>
</reference>
<sequence>MGAETGALAHDWLQRRRRHCARPAHAARAQGRGAQPRLAASSLCDGTREVVSDMEAPRCPDPLASRKIWWIHRCCRPDPPFSAGDWWCGELAR</sequence>
<reference evidence="1" key="1">
    <citation type="submission" date="2014-09" db="EMBL/GenBank/DDBJ databases">
        <authorList>
            <person name="Magalhaes I.L.F."/>
            <person name="Oliveira U."/>
            <person name="Santos F.R."/>
            <person name="Vidigal T.H.D.A."/>
            <person name="Brescovit A.D."/>
            <person name="Santos A.J."/>
        </authorList>
    </citation>
    <scope>NUCLEOTIDE SEQUENCE</scope>
    <source>
        <tissue evidence="1">Shoot tissue taken approximately 20 cm above the soil surface</tissue>
    </source>
</reference>
<protein>
    <submittedName>
        <fullName evidence="1">Uncharacterized protein</fullName>
    </submittedName>
</protein>
<evidence type="ECO:0000313" key="1">
    <source>
        <dbReference type="EMBL" id="JAD56428.1"/>
    </source>
</evidence>
<dbReference type="EMBL" id="GBRH01241467">
    <property type="protein sequence ID" value="JAD56428.1"/>
    <property type="molecule type" value="Transcribed_RNA"/>
</dbReference>
<organism evidence="1">
    <name type="scientific">Arundo donax</name>
    <name type="common">Giant reed</name>
    <name type="synonym">Donax arundinaceus</name>
    <dbReference type="NCBI Taxonomy" id="35708"/>
    <lineage>
        <taxon>Eukaryota</taxon>
        <taxon>Viridiplantae</taxon>
        <taxon>Streptophyta</taxon>
        <taxon>Embryophyta</taxon>
        <taxon>Tracheophyta</taxon>
        <taxon>Spermatophyta</taxon>
        <taxon>Magnoliopsida</taxon>
        <taxon>Liliopsida</taxon>
        <taxon>Poales</taxon>
        <taxon>Poaceae</taxon>
        <taxon>PACMAD clade</taxon>
        <taxon>Arundinoideae</taxon>
        <taxon>Arundineae</taxon>
        <taxon>Arundo</taxon>
    </lineage>
</organism>